<accession>A0A177V4Z9</accession>
<keyword evidence="11" id="KW-1185">Reference proteome</keyword>
<evidence type="ECO:0000256" key="1">
    <source>
        <dbReference type="ARBA" id="ARBA00010397"/>
    </source>
</evidence>
<dbReference type="Gene3D" id="1.25.40.180">
    <property type="match status" value="1"/>
</dbReference>
<dbReference type="SMART" id="SM00653">
    <property type="entry name" value="eIF2B_5"/>
    <property type="match status" value="1"/>
</dbReference>
<dbReference type="EMBL" id="CAJHJG010003314">
    <property type="protein sequence ID" value="CAD6929690.1"/>
    <property type="molecule type" value="Genomic_DNA"/>
</dbReference>
<dbReference type="GO" id="GO:0003743">
    <property type="term" value="F:translation initiation factor activity"/>
    <property type="evidence" value="ECO:0007669"/>
    <property type="project" value="UniProtKB-KW"/>
</dbReference>
<dbReference type="GO" id="GO:0071074">
    <property type="term" value="F:eukaryotic initiation factor eIF2 binding"/>
    <property type="evidence" value="ECO:0007669"/>
    <property type="project" value="TreeGrafter"/>
</dbReference>
<evidence type="ECO:0000256" key="6">
    <source>
        <dbReference type="SAM" id="MobiDB-lite"/>
    </source>
</evidence>
<feature type="region of interest" description="Disordered" evidence="6">
    <location>
        <begin position="402"/>
        <end position="427"/>
    </location>
</feature>
<reference evidence="9" key="1">
    <citation type="submission" date="2016-04" db="EMBL/GenBank/DDBJ databases">
        <authorList>
            <person name="Nguyen H.D."/>
            <person name="Kesanakurti P."/>
            <person name="Cullis J."/>
            <person name="Levesque C.A."/>
            <person name="Hambleton S."/>
        </authorList>
    </citation>
    <scope>NUCLEOTIDE SEQUENCE</scope>
    <source>
        <strain evidence="9">DAOMC 238032</strain>
    </source>
</reference>
<dbReference type="Proteomes" id="UP000836402">
    <property type="component" value="Unassembled WGS sequence"/>
</dbReference>
<dbReference type="GO" id="GO:0005092">
    <property type="term" value="F:GDP-dissociation inhibitor activity"/>
    <property type="evidence" value="ECO:0007669"/>
    <property type="project" value="TreeGrafter"/>
</dbReference>
<name>A0A177V4Z9_9BASI</name>
<dbReference type="InterPro" id="IPR016190">
    <property type="entry name" value="Transl_init_fac_IF2/IF5_Zn-bd"/>
</dbReference>
<protein>
    <recommendedName>
        <fullName evidence="7">W2 domain-containing protein</fullName>
    </recommendedName>
</protein>
<dbReference type="InterPro" id="IPR003307">
    <property type="entry name" value="W2_domain"/>
</dbReference>
<dbReference type="PANTHER" id="PTHR23001">
    <property type="entry name" value="EUKARYOTIC TRANSLATION INITIATION FACTOR"/>
    <property type="match status" value="1"/>
</dbReference>
<reference evidence="9" key="2">
    <citation type="journal article" date="2019" name="IMA Fungus">
        <title>Genome sequencing and comparison of five Tilletia species to identify candidate genes for the detection of regulated species infecting wheat.</title>
        <authorList>
            <person name="Nguyen H.D.T."/>
            <person name="Sultana T."/>
            <person name="Kesanakurti P."/>
            <person name="Hambleton S."/>
        </authorList>
    </citation>
    <scope>NUCLEOTIDE SEQUENCE</scope>
    <source>
        <strain evidence="9">DAOMC 238032</strain>
    </source>
</reference>
<dbReference type="SUPFAM" id="SSF100966">
    <property type="entry name" value="Translation initiation factor 2 beta, aIF2beta, N-terminal domain"/>
    <property type="match status" value="1"/>
</dbReference>
<dbReference type="Pfam" id="PF02020">
    <property type="entry name" value="W2"/>
    <property type="match status" value="1"/>
</dbReference>
<dbReference type="AlphaFoldDB" id="A0A177V4Z9"/>
<dbReference type="GO" id="GO:0005525">
    <property type="term" value="F:GTP binding"/>
    <property type="evidence" value="ECO:0007669"/>
    <property type="project" value="UniProtKB-KW"/>
</dbReference>
<dbReference type="FunFam" id="2.20.25.350:FF:000001">
    <property type="entry name" value="Eukaryotic translation initiation factor 5"/>
    <property type="match status" value="1"/>
</dbReference>
<dbReference type="PROSITE" id="PS51363">
    <property type="entry name" value="W2"/>
    <property type="match status" value="1"/>
</dbReference>
<evidence type="ECO:0000313" key="8">
    <source>
        <dbReference type="EMBL" id="CAD6929690.1"/>
    </source>
</evidence>
<dbReference type="InterPro" id="IPR016189">
    <property type="entry name" value="Transl_init_fac_IF2/IF5_N"/>
</dbReference>
<gene>
    <name evidence="9" type="ORF">A4X03_0g974</name>
    <name evidence="8" type="ORF">JKIAZH3_G4965</name>
</gene>
<keyword evidence="5" id="KW-0342">GTP-binding</keyword>
<sequence length="427" mass="46765">MATVNVRRDVQDKFYRYKMPLLQTKIEGKGNGIKTVIANMTDIARALSRPPTYPTKYFGYELGALTKFEEKADRYIVNGAHDANRLRELLDTFIDKFVLCGDCKNPETDLKFQKDGNILRDCKACGKRTAVDMRHKLVTFITNNPPPKAAKGQKGAGKAAGQSVEVDGPPGVGGDGDGNSDDELTARIEAEAKDIPSAEAILKRSGGAADEEWSVDTSEAAVKARVKALEGSMQSSLVIGGDDDEDGEDENSPYSQLAAWCVSNRKGGEEATDKENGATGVEVFKKAQELGIEKKHRTCQVIMANLFTEDAVKEVDRYAPVLVKLTTSEKHQKALLGGLEQLAALSAPSLIPNGVPKLLMALYQIDVLNDEEMLKTWGTHVSKKYVDKDSSKKVRRAAAPFLEWMEQAESDDDEDDDEEDGEDLDDI</sequence>
<dbReference type="InterPro" id="IPR016024">
    <property type="entry name" value="ARM-type_fold"/>
</dbReference>
<evidence type="ECO:0000313" key="9">
    <source>
        <dbReference type="EMBL" id="KAE8264398.1"/>
    </source>
</evidence>
<dbReference type="EMBL" id="LWDD02000070">
    <property type="protein sequence ID" value="KAE8264398.1"/>
    <property type="molecule type" value="Genomic_DNA"/>
</dbReference>
<feature type="region of interest" description="Disordered" evidence="6">
    <location>
        <begin position="142"/>
        <end position="182"/>
    </location>
</feature>
<evidence type="ECO:0000256" key="2">
    <source>
        <dbReference type="ARBA" id="ARBA00022540"/>
    </source>
</evidence>
<dbReference type="GO" id="GO:0005829">
    <property type="term" value="C:cytosol"/>
    <property type="evidence" value="ECO:0007669"/>
    <property type="project" value="TreeGrafter"/>
</dbReference>
<evidence type="ECO:0000259" key="7">
    <source>
        <dbReference type="PROSITE" id="PS51363"/>
    </source>
</evidence>
<evidence type="ECO:0000256" key="5">
    <source>
        <dbReference type="ARBA" id="ARBA00023134"/>
    </source>
</evidence>
<dbReference type="Proteomes" id="UP000077671">
    <property type="component" value="Unassembled WGS sequence"/>
</dbReference>
<dbReference type="Gene3D" id="2.20.25.350">
    <property type="match status" value="1"/>
</dbReference>
<keyword evidence="4" id="KW-0648">Protein biosynthesis</keyword>
<dbReference type="SUPFAM" id="SSF75689">
    <property type="entry name" value="Zinc-binding domain of translation initiation factor 2 beta"/>
    <property type="match status" value="1"/>
</dbReference>
<proteinExistence type="inferred from homology"/>
<comment type="similarity">
    <text evidence="1">Belongs to the eIF-2-beta/eIF-5 family.</text>
</comment>
<dbReference type="SUPFAM" id="SSF48371">
    <property type="entry name" value="ARM repeat"/>
    <property type="match status" value="1"/>
</dbReference>
<dbReference type="Gene3D" id="3.30.30.170">
    <property type="match status" value="1"/>
</dbReference>
<dbReference type="InterPro" id="IPR002735">
    <property type="entry name" value="Transl_init_fac_IF2/IF5_dom"/>
</dbReference>
<feature type="domain" description="W2" evidence="7">
    <location>
        <begin position="247"/>
        <end position="415"/>
    </location>
</feature>
<dbReference type="InterPro" id="IPR045196">
    <property type="entry name" value="IF2/IF5"/>
</dbReference>
<feature type="compositionally biased region" description="Acidic residues" evidence="6">
    <location>
        <begin position="406"/>
        <end position="427"/>
    </location>
</feature>
<keyword evidence="2" id="KW-0396">Initiation factor</keyword>
<dbReference type="CDD" id="cd11561">
    <property type="entry name" value="W2_eIF5"/>
    <property type="match status" value="1"/>
</dbReference>
<dbReference type="Pfam" id="PF01873">
    <property type="entry name" value="eIF-5_eIF-2B"/>
    <property type="match status" value="1"/>
</dbReference>
<dbReference type="FunFam" id="3.30.30.170:FF:000002">
    <property type="entry name" value="Eukaryotic translation initiation factor 5"/>
    <property type="match status" value="1"/>
</dbReference>
<comment type="caution">
    <text evidence="9">The sequence shown here is derived from an EMBL/GenBank/DDBJ whole genome shotgun (WGS) entry which is preliminary data.</text>
</comment>
<evidence type="ECO:0000256" key="3">
    <source>
        <dbReference type="ARBA" id="ARBA00022741"/>
    </source>
</evidence>
<dbReference type="PANTHER" id="PTHR23001:SF7">
    <property type="entry name" value="EUKARYOTIC TRANSLATION INITIATION FACTOR 5"/>
    <property type="match status" value="1"/>
</dbReference>
<reference evidence="8" key="3">
    <citation type="submission" date="2020-10" db="EMBL/GenBank/DDBJ databases">
        <authorList>
            <person name="Sedaghatjoo S."/>
        </authorList>
    </citation>
    <scope>NUCLEOTIDE SEQUENCE</scope>
    <source>
        <strain evidence="8">AZH3</strain>
    </source>
</reference>
<dbReference type="SMART" id="SM00515">
    <property type="entry name" value="eIF5C"/>
    <property type="match status" value="1"/>
</dbReference>
<organism evidence="9 10">
    <name type="scientific">Tilletia caries</name>
    <name type="common">wheat bunt fungus</name>
    <dbReference type="NCBI Taxonomy" id="13290"/>
    <lineage>
        <taxon>Eukaryota</taxon>
        <taxon>Fungi</taxon>
        <taxon>Dikarya</taxon>
        <taxon>Basidiomycota</taxon>
        <taxon>Ustilaginomycotina</taxon>
        <taxon>Exobasidiomycetes</taxon>
        <taxon>Tilletiales</taxon>
        <taxon>Tilletiaceae</taxon>
        <taxon>Tilletia</taxon>
    </lineage>
</organism>
<dbReference type="GO" id="GO:0001732">
    <property type="term" value="P:formation of cytoplasmic translation initiation complex"/>
    <property type="evidence" value="ECO:0007669"/>
    <property type="project" value="TreeGrafter"/>
</dbReference>
<evidence type="ECO:0000256" key="4">
    <source>
        <dbReference type="ARBA" id="ARBA00022917"/>
    </source>
</evidence>
<evidence type="ECO:0000313" key="10">
    <source>
        <dbReference type="Proteomes" id="UP000077671"/>
    </source>
</evidence>
<dbReference type="FunFam" id="1.25.40.180:FF:000031">
    <property type="entry name" value="Eukaryotic translation initiation factor 5"/>
    <property type="match status" value="1"/>
</dbReference>
<feature type="compositionally biased region" description="Low complexity" evidence="6">
    <location>
        <begin position="149"/>
        <end position="169"/>
    </location>
</feature>
<evidence type="ECO:0000313" key="11">
    <source>
        <dbReference type="Proteomes" id="UP000836402"/>
    </source>
</evidence>
<keyword evidence="3" id="KW-0547">Nucleotide-binding</keyword>